<dbReference type="EMBL" id="JADKCH010000004">
    <property type="protein sequence ID" value="MBK8572329.1"/>
    <property type="molecule type" value="Genomic_DNA"/>
</dbReference>
<keyword evidence="1" id="KW-0732">Signal</keyword>
<evidence type="ECO:0000256" key="1">
    <source>
        <dbReference type="SAM" id="SignalP"/>
    </source>
</evidence>
<dbReference type="Proteomes" id="UP000709959">
    <property type="component" value="Unassembled WGS sequence"/>
</dbReference>
<evidence type="ECO:0000313" key="3">
    <source>
        <dbReference type="Proteomes" id="UP000709959"/>
    </source>
</evidence>
<gene>
    <name evidence="2" type="ORF">IPN91_06695</name>
</gene>
<feature type="signal peptide" evidence="1">
    <location>
        <begin position="1"/>
        <end position="17"/>
    </location>
</feature>
<protein>
    <recommendedName>
        <fullName evidence="4">Outer membrane protein beta-barrel domain-containing protein</fullName>
    </recommendedName>
</protein>
<proteinExistence type="predicted"/>
<dbReference type="AlphaFoldDB" id="A0A936K5Z2"/>
<evidence type="ECO:0000313" key="2">
    <source>
        <dbReference type="EMBL" id="MBK8572329.1"/>
    </source>
</evidence>
<evidence type="ECO:0008006" key="4">
    <source>
        <dbReference type="Google" id="ProtNLM"/>
    </source>
</evidence>
<feature type="chain" id="PRO_5037635013" description="Outer membrane protein beta-barrel domain-containing protein" evidence="1">
    <location>
        <begin position="18"/>
        <end position="263"/>
    </location>
</feature>
<sequence length="263" mass="28012">MRKVLVLLCLGGVTAFAQIGSSPQYGADPQLDWTFGVHRSQPTFSATAVGTKDGRASLVDTDADLGLGRSGSPGGAFLEYSGQAHGFRLGYDALRFEGERTLTRTIQLDGVTYSAGTGLRSKAKLTVLEGLYTYKFLRQADAWIGLDLGVQVLKSELSALTLSGPQASQALSPTVALPQVGISGWSSGAGGLLESRVFYRYFRLHGATSTRYGVDARAYLYPRFGLRAFYEAGTVKAPAGSTHGDLDLRADSKLTGLGLVLRF</sequence>
<name>A0A936K5Z2_9BACT</name>
<reference evidence="2 3" key="1">
    <citation type="submission" date="2020-10" db="EMBL/GenBank/DDBJ databases">
        <title>Connecting structure to function with the recovery of over 1000 high-quality activated sludge metagenome-assembled genomes encoding full-length rRNA genes using long-read sequencing.</title>
        <authorList>
            <person name="Singleton C.M."/>
            <person name="Petriglieri F."/>
            <person name="Kristensen J.M."/>
            <person name="Kirkegaard R.H."/>
            <person name="Michaelsen T.Y."/>
            <person name="Andersen M.H."/>
            <person name="Karst S.M."/>
            <person name="Dueholm M.S."/>
            <person name="Nielsen P.H."/>
            <person name="Albertsen M."/>
        </authorList>
    </citation>
    <scope>NUCLEOTIDE SEQUENCE [LARGE SCALE GENOMIC DNA]</scope>
    <source>
        <strain evidence="2">OdNE_18-Q3-R46-58_MAXAC.008</strain>
    </source>
</reference>
<organism evidence="2 3">
    <name type="scientific">Candidatus Geothrix odensensis</name>
    <dbReference type="NCBI Taxonomy" id="2954440"/>
    <lineage>
        <taxon>Bacteria</taxon>
        <taxon>Pseudomonadati</taxon>
        <taxon>Acidobacteriota</taxon>
        <taxon>Holophagae</taxon>
        <taxon>Holophagales</taxon>
        <taxon>Holophagaceae</taxon>
        <taxon>Geothrix</taxon>
    </lineage>
</organism>
<comment type="caution">
    <text evidence="2">The sequence shown here is derived from an EMBL/GenBank/DDBJ whole genome shotgun (WGS) entry which is preliminary data.</text>
</comment>
<accession>A0A936K5Z2</accession>